<dbReference type="eggNOG" id="ENOG502ZS07">
    <property type="taxonomic scope" value="Bacteria"/>
</dbReference>
<protein>
    <submittedName>
        <fullName evidence="1">Uncharacterized protein</fullName>
    </submittedName>
</protein>
<sequence>MSRPIRLFLRNRVRTVGAVCAYRNEDSRICSDVTRFPHLFLAAVISTATLVSAHAQAPKPRPTLWMSPSGREKGQAFRDLFERPDDWKDTRAMVDVLFCTDLSFTRDGFTDAELTKWFAQAKAWNLKFAMEVGAIKEWGKKGAECFAKEEKNWERLQKLGANIYAVAMDEPLVCTREHIHESDEYAVEETANYVAEVRKHYPNILVGDIEAYPSSSVEEHEQWIEALNKRLAEKGVRKLDFYRLDVDWLRFEAQGKGSWKDLRRLEIWCKQHQLPFQLIYWASGYPAASHRGLADDSTWYTAIMQQGYDYALIDGKPNAYVIESWIDAPSQCVPDSAEWTFTRSVRDFARKFVKRPE</sequence>
<evidence type="ECO:0000313" key="1">
    <source>
        <dbReference type="EMBL" id="EDY18889.1"/>
    </source>
</evidence>
<comment type="caution">
    <text evidence="1">The sequence shown here is derived from an EMBL/GenBank/DDBJ whole genome shotgun (WGS) entry which is preliminary data.</text>
</comment>
<accession>B4D3Q9</accession>
<evidence type="ECO:0000313" key="2">
    <source>
        <dbReference type="Proteomes" id="UP000005824"/>
    </source>
</evidence>
<dbReference type="EMBL" id="ABVL01000010">
    <property type="protein sequence ID" value="EDY18889.1"/>
    <property type="molecule type" value="Genomic_DNA"/>
</dbReference>
<dbReference type="AlphaFoldDB" id="B4D3Q9"/>
<dbReference type="Proteomes" id="UP000005824">
    <property type="component" value="Unassembled WGS sequence"/>
</dbReference>
<dbReference type="InParanoid" id="B4D3Q9"/>
<name>B4D3Q9_9BACT</name>
<gene>
    <name evidence="1" type="ORF">CfE428DRAFT_3547</name>
</gene>
<dbReference type="STRING" id="497964.CfE428DRAFT_3547"/>
<proteinExistence type="predicted"/>
<keyword evidence="2" id="KW-1185">Reference proteome</keyword>
<reference evidence="1 2" key="1">
    <citation type="journal article" date="2011" name="J. Bacteriol.">
        <title>Genome sequence of Chthoniobacter flavus Ellin428, an aerobic heterotrophic soil bacterium.</title>
        <authorList>
            <person name="Kant R."/>
            <person name="van Passel M.W."/>
            <person name="Palva A."/>
            <person name="Lucas S."/>
            <person name="Lapidus A."/>
            <person name="Glavina Del Rio T."/>
            <person name="Dalin E."/>
            <person name="Tice H."/>
            <person name="Bruce D."/>
            <person name="Goodwin L."/>
            <person name="Pitluck S."/>
            <person name="Larimer F.W."/>
            <person name="Land M.L."/>
            <person name="Hauser L."/>
            <person name="Sangwan P."/>
            <person name="de Vos W.M."/>
            <person name="Janssen P.H."/>
            <person name="Smidt H."/>
        </authorList>
    </citation>
    <scope>NUCLEOTIDE SEQUENCE [LARGE SCALE GENOMIC DNA]</scope>
    <source>
        <strain evidence="1 2">Ellin428</strain>
    </source>
</reference>
<organism evidence="1 2">
    <name type="scientific">Chthoniobacter flavus Ellin428</name>
    <dbReference type="NCBI Taxonomy" id="497964"/>
    <lineage>
        <taxon>Bacteria</taxon>
        <taxon>Pseudomonadati</taxon>
        <taxon>Verrucomicrobiota</taxon>
        <taxon>Spartobacteria</taxon>
        <taxon>Chthoniobacterales</taxon>
        <taxon>Chthoniobacteraceae</taxon>
        <taxon>Chthoniobacter</taxon>
    </lineage>
</organism>